<dbReference type="EMBL" id="JAGFNZ010000002">
    <property type="protein sequence ID" value="MBW7572390.1"/>
    <property type="molecule type" value="Genomic_DNA"/>
</dbReference>
<keyword evidence="8" id="KW-0902">Two-component regulatory system</keyword>
<keyword evidence="4" id="KW-0808">Transferase</keyword>
<evidence type="ECO:0000313" key="12">
    <source>
        <dbReference type="Proteomes" id="UP000719942"/>
    </source>
</evidence>
<accession>A0ABS7DNK4</accession>
<feature type="transmembrane region" description="Helical" evidence="9">
    <location>
        <begin position="12"/>
        <end position="28"/>
    </location>
</feature>
<evidence type="ECO:0000313" key="11">
    <source>
        <dbReference type="EMBL" id="MBW7572390.1"/>
    </source>
</evidence>
<evidence type="ECO:0000256" key="8">
    <source>
        <dbReference type="ARBA" id="ARBA00023012"/>
    </source>
</evidence>
<dbReference type="Pfam" id="PF02518">
    <property type="entry name" value="HATPase_c"/>
    <property type="match status" value="1"/>
</dbReference>
<dbReference type="Gene3D" id="1.20.5.1930">
    <property type="match status" value="1"/>
</dbReference>
<keyword evidence="7" id="KW-0067">ATP-binding</keyword>
<dbReference type="Proteomes" id="UP000719942">
    <property type="component" value="Unassembled WGS sequence"/>
</dbReference>
<feature type="transmembrane region" description="Helical" evidence="9">
    <location>
        <begin position="153"/>
        <end position="172"/>
    </location>
</feature>
<dbReference type="InterPro" id="IPR000014">
    <property type="entry name" value="PAS"/>
</dbReference>
<evidence type="ECO:0000259" key="10">
    <source>
        <dbReference type="PROSITE" id="PS50109"/>
    </source>
</evidence>
<keyword evidence="9" id="KW-0472">Membrane</keyword>
<proteinExistence type="predicted"/>
<evidence type="ECO:0000256" key="5">
    <source>
        <dbReference type="ARBA" id="ARBA00022741"/>
    </source>
</evidence>
<comment type="caution">
    <text evidence="11">The sequence shown here is derived from an EMBL/GenBank/DDBJ whole genome shotgun (WGS) entry which is preliminary data.</text>
</comment>
<dbReference type="Gene3D" id="3.30.450.20">
    <property type="entry name" value="PAS domain"/>
    <property type="match status" value="1"/>
</dbReference>
<dbReference type="CDD" id="cd00130">
    <property type="entry name" value="PAS"/>
    <property type="match status" value="1"/>
</dbReference>
<evidence type="ECO:0000256" key="1">
    <source>
        <dbReference type="ARBA" id="ARBA00000085"/>
    </source>
</evidence>
<dbReference type="SUPFAM" id="SSF55785">
    <property type="entry name" value="PYP-like sensor domain (PAS domain)"/>
    <property type="match status" value="1"/>
</dbReference>
<sequence length="578" mass="64921">MKYQYIPFCWPLWISAFITLSLGLFTMAKRQNAKGAISFIISMFIVTVWSSGNALEMLGADLATKLFWANVQYFAYCYSPVSLLSLCMEYTGLDSWVRNKKIFWLCVIPTIVVILVWTDGAHGLVRSNMHLDYSGLFPVIGKKYGPVFYFHAAYSYLLDFIAWELLVSAAFFKKSIYRKQAFSLLMGLSFIMFPSLIYVLKLIPSYQFDVTPVFFGPAGLIAAWGLFRYRLFDIVPMAWATVLRVMDTGVMILDNQERVLDANPAFEKIVGLDACAIVTKPIREVCAQIPGFADAWDKPDIDRFEFSICKDAVQKTYATVFSPILSDDGVPVGRLVILYDDTEKTRAQEMLLKQQWQLAVNEEREKMARDLHDNLGQVLGFINLQAQGICQELENSGVDMVTKRLDRLVDATQSAHTDLRKYIRSIRDPEYREEDFLTALQKKASGFADQTGLAVKLKIPVEFNGGTISPNVRIQILSIVKEALNNIRKHAEAKNVEILISLEQKKLCVIVKDDGKGFYALHSSDSSKTKFGLTIMRERAAEIGGTLKIESAPGKGCAITLNAPIENGDDDNETDACG</sequence>
<dbReference type="InterPro" id="IPR011712">
    <property type="entry name" value="Sig_transdc_His_kin_sub3_dim/P"/>
</dbReference>
<keyword evidence="12" id="KW-1185">Reference proteome</keyword>
<name>A0ABS7DNK4_9FIRM</name>
<dbReference type="PANTHER" id="PTHR24421:SF10">
    <property type="entry name" value="NITRATE_NITRITE SENSOR PROTEIN NARQ"/>
    <property type="match status" value="1"/>
</dbReference>
<dbReference type="RefSeq" id="WP_219964796.1">
    <property type="nucleotide sequence ID" value="NZ_JAGFNZ010000002.1"/>
</dbReference>
<evidence type="ECO:0000256" key="9">
    <source>
        <dbReference type="SAM" id="Phobius"/>
    </source>
</evidence>
<feature type="transmembrane region" description="Helical" evidence="9">
    <location>
        <begin position="35"/>
        <end position="51"/>
    </location>
</feature>
<reference evidence="11 12" key="1">
    <citation type="submission" date="2021-03" db="EMBL/GenBank/DDBJ databases">
        <title>Caproiciproducens sp. nov. isolated from feces of cow.</title>
        <authorList>
            <person name="Choi J.-Y."/>
        </authorList>
    </citation>
    <scope>NUCLEOTIDE SEQUENCE [LARGE SCALE GENOMIC DNA]</scope>
    <source>
        <strain evidence="11 12">AGMB10547</strain>
    </source>
</reference>
<keyword evidence="3" id="KW-0597">Phosphoprotein</keyword>
<dbReference type="InterPro" id="IPR050482">
    <property type="entry name" value="Sensor_HK_TwoCompSys"/>
</dbReference>
<evidence type="ECO:0000256" key="4">
    <source>
        <dbReference type="ARBA" id="ARBA00022679"/>
    </source>
</evidence>
<gene>
    <name evidence="11" type="ORF">J5W02_06140</name>
</gene>
<dbReference type="Gene3D" id="3.30.565.10">
    <property type="entry name" value="Histidine kinase-like ATPase, C-terminal domain"/>
    <property type="match status" value="1"/>
</dbReference>
<feature type="domain" description="Histidine kinase" evidence="10">
    <location>
        <begin position="366"/>
        <end position="567"/>
    </location>
</feature>
<dbReference type="InterPro" id="IPR031621">
    <property type="entry name" value="HisKA_7TM"/>
</dbReference>
<feature type="transmembrane region" description="Helical" evidence="9">
    <location>
        <begin position="184"/>
        <end position="204"/>
    </location>
</feature>
<dbReference type="Pfam" id="PF16927">
    <property type="entry name" value="HisKA_7TM"/>
    <property type="match status" value="1"/>
</dbReference>
<keyword evidence="9" id="KW-1133">Transmembrane helix</keyword>
<dbReference type="Pfam" id="PF07730">
    <property type="entry name" value="HisKA_3"/>
    <property type="match status" value="1"/>
</dbReference>
<dbReference type="InterPro" id="IPR036890">
    <property type="entry name" value="HATPase_C_sf"/>
</dbReference>
<dbReference type="CDD" id="cd16917">
    <property type="entry name" value="HATPase_UhpB-NarQ-NarX-like"/>
    <property type="match status" value="1"/>
</dbReference>
<evidence type="ECO:0000256" key="7">
    <source>
        <dbReference type="ARBA" id="ARBA00022840"/>
    </source>
</evidence>
<dbReference type="PANTHER" id="PTHR24421">
    <property type="entry name" value="NITRATE/NITRITE SENSOR PROTEIN NARX-RELATED"/>
    <property type="match status" value="1"/>
</dbReference>
<evidence type="ECO:0000256" key="6">
    <source>
        <dbReference type="ARBA" id="ARBA00022777"/>
    </source>
</evidence>
<comment type="catalytic activity">
    <reaction evidence="1">
        <text>ATP + protein L-histidine = ADP + protein N-phospho-L-histidine.</text>
        <dbReference type="EC" id="2.7.13.3"/>
    </reaction>
</comment>
<protein>
    <recommendedName>
        <fullName evidence="2">histidine kinase</fullName>
        <ecNumber evidence="2">2.7.13.3</ecNumber>
    </recommendedName>
</protein>
<keyword evidence="5" id="KW-0547">Nucleotide-binding</keyword>
<dbReference type="InterPro" id="IPR005467">
    <property type="entry name" value="His_kinase_dom"/>
</dbReference>
<evidence type="ECO:0000256" key="2">
    <source>
        <dbReference type="ARBA" id="ARBA00012438"/>
    </source>
</evidence>
<feature type="transmembrane region" description="Helical" evidence="9">
    <location>
        <begin position="210"/>
        <end position="227"/>
    </location>
</feature>
<organism evidence="11 12">
    <name type="scientific">Caproiciproducens faecalis</name>
    <dbReference type="NCBI Taxonomy" id="2820301"/>
    <lineage>
        <taxon>Bacteria</taxon>
        <taxon>Bacillati</taxon>
        <taxon>Bacillota</taxon>
        <taxon>Clostridia</taxon>
        <taxon>Eubacteriales</taxon>
        <taxon>Acutalibacteraceae</taxon>
        <taxon>Caproiciproducens</taxon>
    </lineage>
</organism>
<feature type="transmembrane region" description="Helical" evidence="9">
    <location>
        <begin position="71"/>
        <end position="90"/>
    </location>
</feature>
<evidence type="ECO:0000256" key="3">
    <source>
        <dbReference type="ARBA" id="ARBA00022553"/>
    </source>
</evidence>
<dbReference type="SMART" id="SM00387">
    <property type="entry name" value="HATPase_c"/>
    <property type="match status" value="1"/>
</dbReference>
<dbReference type="InterPro" id="IPR003594">
    <property type="entry name" value="HATPase_dom"/>
</dbReference>
<dbReference type="SUPFAM" id="SSF55874">
    <property type="entry name" value="ATPase domain of HSP90 chaperone/DNA topoisomerase II/histidine kinase"/>
    <property type="match status" value="1"/>
</dbReference>
<dbReference type="PROSITE" id="PS50109">
    <property type="entry name" value="HIS_KIN"/>
    <property type="match status" value="1"/>
</dbReference>
<dbReference type="EC" id="2.7.13.3" evidence="2"/>
<dbReference type="InterPro" id="IPR035965">
    <property type="entry name" value="PAS-like_dom_sf"/>
</dbReference>
<dbReference type="Pfam" id="PF13188">
    <property type="entry name" value="PAS_8"/>
    <property type="match status" value="1"/>
</dbReference>
<keyword evidence="9" id="KW-0812">Transmembrane</keyword>
<keyword evidence="6" id="KW-0418">Kinase</keyword>
<feature type="transmembrane region" description="Helical" evidence="9">
    <location>
        <begin position="102"/>
        <end position="125"/>
    </location>
</feature>